<dbReference type="CDD" id="cd07565">
    <property type="entry name" value="aliphatic_amidase"/>
    <property type="match status" value="1"/>
</dbReference>
<dbReference type="PROSITE" id="PS50263">
    <property type="entry name" value="CN_HYDROLASE"/>
    <property type="match status" value="1"/>
</dbReference>
<feature type="domain" description="CN hydrolase" evidence="2">
    <location>
        <begin position="13"/>
        <end position="260"/>
    </location>
</feature>
<evidence type="ECO:0000259" key="2">
    <source>
        <dbReference type="PROSITE" id="PS50263"/>
    </source>
</evidence>
<dbReference type="RefSeq" id="WP_153931119.1">
    <property type="nucleotide sequence ID" value="NZ_QORN01000033.1"/>
</dbReference>
<evidence type="ECO:0000313" key="4">
    <source>
        <dbReference type="Proteomes" id="UP000704341"/>
    </source>
</evidence>
<dbReference type="InterPro" id="IPR036526">
    <property type="entry name" value="C-N_Hydrolase_sf"/>
</dbReference>
<dbReference type="Proteomes" id="UP000704341">
    <property type="component" value="Unassembled WGS sequence"/>
</dbReference>
<dbReference type="InterPro" id="IPR050345">
    <property type="entry name" value="Aliph_Amidase/BUP"/>
</dbReference>
<gene>
    <name evidence="3" type="ORF">DTK66_08290</name>
</gene>
<accession>A0ABR8P8S6</accession>
<sequence length="340" mass="37755">MPMGDISSSNDEVGTAVVNYKIPRNFHSQQQILDNCHNIADIIAGTKKAYPGLDLIIFPEYSTEGILYDHNDMMNLSTTIPGPETEIFAQACRENNVWGVFSITGEKNEVDGRNPYDTAILINSNGEIVQKYRKEIPWAPIEAWYPASGTFVSTGPKGIKLSLIICSDGNYPEVWRDCAMRGAELVVRIQGYMFPAQPQELTMVKAMAWANNLYVAVANEAGWDGVYSYFGHSCIIDCDGETMADAGPATMSIQYATLPLKKVRDMRKNGQSENHLYNLLHRGYAGTLASDSKKDGLATCPFEFYREWIENPKVAQKKVEEITRSAPGVKSAPIKGIPYE</sequence>
<name>A0ABR8P8S6_9LACO</name>
<organism evidence="3 4">
    <name type="scientific">Limosilactobacillus walteri</name>
    <dbReference type="NCBI Taxonomy" id="2268022"/>
    <lineage>
        <taxon>Bacteria</taxon>
        <taxon>Bacillati</taxon>
        <taxon>Bacillota</taxon>
        <taxon>Bacilli</taxon>
        <taxon>Lactobacillales</taxon>
        <taxon>Lactobacillaceae</taxon>
        <taxon>Limosilactobacillus</taxon>
    </lineage>
</organism>
<keyword evidence="1" id="KW-0378">Hydrolase</keyword>
<proteinExistence type="predicted"/>
<dbReference type="NCBIfam" id="NF009802">
    <property type="entry name" value="PRK13286.1"/>
    <property type="match status" value="1"/>
</dbReference>
<evidence type="ECO:0000313" key="3">
    <source>
        <dbReference type="EMBL" id="MBD5807092.1"/>
    </source>
</evidence>
<dbReference type="EMBL" id="QORN01000033">
    <property type="protein sequence ID" value="MBD5807092.1"/>
    <property type="molecule type" value="Genomic_DNA"/>
</dbReference>
<reference evidence="3 4" key="1">
    <citation type="submission" date="2018-07" db="EMBL/GenBank/DDBJ databases">
        <title>Phylogenomic Insights into understanding Host Adaptation of Lactobacillus reuteri by a novel species, Lactobacillus spp. M31.</title>
        <authorList>
            <person name="Sharma S."/>
            <person name="Patil P."/>
            <person name="Korpole S."/>
            <person name="Patil P.B."/>
        </authorList>
    </citation>
    <scope>NUCLEOTIDE SEQUENCE [LARGE SCALE GENOMIC DNA]</scope>
    <source>
        <strain evidence="3 4">M31</strain>
    </source>
</reference>
<dbReference type="Gene3D" id="3.60.110.10">
    <property type="entry name" value="Carbon-nitrogen hydrolase"/>
    <property type="match status" value="1"/>
</dbReference>
<protein>
    <submittedName>
        <fullName evidence="3">Aliphatic amidase</fullName>
    </submittedName>
</protein>
<dbReference type="PANTHER" id="PTHR43674">
    <property type="entry name" value="NITRILASE C965.09-RELATED"/>
    <property type="match status" value="1"/>
</dbReference>
<comment type="caution">
    <text evidence="3">The sequence shown here is derived from an EMBL/GenBank/DDBJ whole genome shotgun (WGS) entry which is preliminary data.</text>
</comment>
<evidence type="ECO:0000256" key="1">
    <source>
        <dbReference type="ARBA" id="ARBA00022801"/>
    </source>
</evidence>
<dbReference type="SUPFAM" id="SSF56317">
    <property type="entry name" value="Carbon-nitrogen hydrolase"/>
    <property type="match status" value="1"/>
</dbReference>
<dbReference type="PANTHER" id="PTHR43674:SF14">
    <property type="entry name" value="ALIPHATIC AMIDASE"/>
    <property type="match status" value="1"/>
</dbReference>
<keyword evidence="4" id="KW-1185">Reference proteome</keyword>
<dbReference type="Pfam" id="PF00795">
    <property type="entry name" value="CN_hydrolase"/>
    <property type="match status" value="1"/>
</dbReference>
<dbReference type="InterPro" id="IPR003010">
    <property type="entry name" value="C-N_Hydrolase"/>
</dbReference>